<evidence type="ECO:0000313" key="3">
    <source>
        <dbReference type="Proteomes" id="UP000432015"/>
    </source>
</evidence>
<feature type="region of interest" description="Disordered" evidence="1">
    <location>
        <begin position="34"/>
        <end position="67"/>
    </location>
</feature>
<dbReference type="RefSeq" id="WP_156215529.1">
    <property type="nucleotide sequence ID" value="NZ_WOFH01000002.1"/>
</dbReference>
<protein>
    <submittedName>
        <fullName evidence="2">Uncharacterized protein</fullName>
    </submittedName>
</protein>
<organism evidence="2 3">
    <name type="scientific">Actinomadura litoris</name>
    <dbReference type="NCBI Taxonomy" id="2678616"/>
    <lineage>
        <taxon>Bacteria</taxon>
        <taxon>Bacillati</taxon>
        <taxon>Actinomycetota</taxon>
        <taxon>Actinomycetes</taxon>
        <taxon>Streptosporangiales</taxon>
        <taxon>Thermomonosporaceae</taxon>
        <taxon>Actinomadura</taxon>
    </lineage>
</organism>
<dbReference type="AlphaFoldDB" id="A0A7K1KWI1"/>
<name>A0A7K1KWI1_9ACTN</name>
<accession>A0A7K1KWI1</accession>
<evidence type="ECO:0000256" key="1">
    <source>
        <dbReference type="SAM" id="MobiDB-lite"/>
    </source>
</evidence>
<gene>
    <name evidence="2" type="ORF">GNZ18_08050</name>
</gene>
<proteinExistence type="predicted"/>
<reference evidence="2 3" key="1">
    <citation type="submission" date="2019-11" db="EMBL/GenBank/DDBJ databases">
        <authorList>
            <person name="Cao P."/>
        </authorList>
    </citation>
    <scope>NUCLEOTIDE SEQUENCE [LARGE SCALE GENOMIC DNA]</scope>
    <source>
        <strain evidence="2 3">NEAU-AAG5</strain>
    </source>
</reference>
<comment type="caution">
    <text evidence="2">The sequence shown here is derived from an EMBL/GenBank/DDBJ whole genome shotgun (WGS) entry which is preliminary data.</text>
</comment>
<sequence length="67" mass="6967">MTAREAVDGLNGLAAALAPRERPQVVIVVTGGYTPWPAEAPSRRRDAPAPPSWVETVHPGPTPGSSP</sequence>
<dbReference type="Proteomes" id="UP000432015">
    <property type="component" value="Unassembled WGS sequence"/>
</dbReference>
<evidence type="ECO:0000313" key="2">
    <source>
        <dbReference type="EMBL" id="MUN36550.1"/>
    </source>
</evidence>
<keyword evidence="3" id="KW-1185">Reference proteome</keyword>
<dbReference type="EMBL" id="WOFH01000002">
    <property type="protein sequence ID" value="MUN36550.1"/>
    <property type="molecule type" value="Genomic_DNA"/>
</dbReference>